<gene>
    <name evidence="1" type="ORF">APZ42_015169</name>
</gene>
<dbReference type="GO" id="GO:0015031">
    <property type="term" value="P:protein transport"/>
    <property type="evidence" value="ECO:0007669"/>
    <property type="project" value="UniProtKB-KW"/>
</dbReference>
<keyword evidence="2" id="KW-1185">Reference proteome</keyword>
<evidence type="ECO:0000313" key="1">
    <source>
        <dbReference type="EMBL" id="KZS18629.1"/>
    </source>
</evidence>
<dbReference type="Proteomes" id="UP000076858">
    <property type="component" value="Unassembled WGS sequence"/>
</dbReference>
<dbReference type="InterPro" id="IPR011012">
    <property type="entry name" value="Longin-like_dom_sf"/>
</dbReference>
<dbReference type="EMBL" id="LRGB01000512">
    <property type="protein sequence ID" value="KZS18629.1"/>
    <property type="molecule type" value="Genomic_DNA"/>
</dbReference>
<proteinExistence type="predicted"/>
<dbReference type="InterPro" id="IPR022775">
    <property type="entry name" value="AP_mu_sigma_su"/>
</dbReference>
<sequence length="142" mass="15921">MFRFCAISNLNGEVKFSHYFESVLCAVTNLEREVVQECLNTGDKQGVIKRSDCLAVFKREGILCVVIGAVPSANVNIASDLLHCFAFILTNHLKNKTEMQTVHNKEVIHNILTQMVRGSVLETRISHIPALHDFQMQGGSEY</sequence>
<accession>A0A162P8P7</accession>
<dbReference type="Gene3D" id="3.30.450.60">
    <property type="match status" value="1"/>
</dbReference>
<organism evidence="1 2">
    <name type="scientific">Daphnia magna</name>
    <dbReference type="NCBI Taxonomy" id="35525"/>
    <lineage>
        <taxon>Eukaryota</taxon>
        <taxon>Metazoa</taxon>
        <taxon>Ecdysozoa</taxon>
        <taxon>Arthropoda</taxon>
        <taxon>Crustacea</taxon>
        <taxon>Branchiopoda</taxon>
        <taxon>Diplostraca</taxon>
        <taxon>Cladocera</taxon>
        <taxon>Anomopoda</taxon>
        <taxon>Daphniidae</taxon>
        <taxon>Daphnia</taxon>
    </lineage>
</organism>
<name>A0A162P8P7_9CRUS</name>
<reference evidence="1 2" key="1">
    <citation type="submission" date="2016-03" db="EMBL/GenBank/DDBJ databases">
        <title>EvidentialGene: Evidence-directed Construction of Genes on Genomes.</title>
        <authorList>
            <person name="Gilbert D.G."/>
            <person name="Choi J.-H."/>
            <person name="Mockaitis K."/>
            <person name="Colbourne J."/>
            <person name="Pfrender M."/>
        </authorList>
    </citation>
    <scope>NUCLEOTIDE SEQUENCE [LARGE SCALE GENOMIC DNA]</scope>
    <source>
        <strain evidence="1 2">Xinb3</strain>
        <tissue evidence="1">Complete organism</tissue>
    </source>
</reference>
<protein>
    <submittedName>
        <fullName evidence="1">AP-4 complex subunit sigma-1/sw-like protein</fullName>
    </submittedName>
</protein>
<dbReference type="Pfam" id="PF01217">
    <property type="entry name" value="Clat_adaptor_s"/>
    <property type="match status" value="1"/>
</dbReference>
<dbReference type="OrthoDB" id="6331580at2759"/>
<dbReference type="SUPFAM" id="SSF64356">
    <property type="entry name" value="SNARE-like"/>
    <property type="match status" value="1"/>
</dbReference>
<dbReference type="AlphaFoldDB" id="A0A162P8P7"/>
<comment type="caution">
    <text evidence="1">The sequence shown here is derived from an EMBL/GenBank/DDBJ whole genome shotgun (WGS) entry which is preliminary data.</text>
</comment>
<evidence type="ECO:0000313" key="2">
    <source>
        <dbReference type="Proteomes" id="UP000076858"/>
    </source>
</evidence>